<keyword evidence="6" id="KW-0328">Glycosyltransferase</keyword>
<dbReference type="InterPro" id="IPR006195">
    <property type="entry name" value="aa-tRNA-synth_II"/>
</dbReference>
<accession>A0A0W8E4Y1</accession>
<evidence type="ECO:0000256" key="4">
    <source>
        <dbReference type="ARBA" id="ARBA00023102"/>
    </source>
</evidence>
<dbReference type="Gene3D" id="3.30.930.10">
    <property type="entry name" value="Bira Bifunctional Protein, Domain 2"/>
    <property type="match status" value="1"/>
</dbReference>
<comment type="subcellular location">
    <subcellularLocation>
        <location evidence="1">Cytoplasm</location>
    </subcellularLocation>
</comment>
<dbReference type="PROSITE" id="PS50862">
    <property type="entry name" value="AA_TRNA_LIGASE_II"/>
    <property type="match status" value="1"/>
</dbReference>
<dbReference type="AlphaFoldDB" id="A0A0W8E4Y1"/>
<reference evidence="6" key="1">
    <citation type="journal article" date="2015" name="Proc. Natl. Acad. Sci. U.S.A.">
        <title>Networks of energetic and metabolic interactions define dynamics in microbial communities.</title>
        <authorList>
            <person name="Embree M."/>
            <person name="Liu J.K."/>
            <person name="Al-Bassam M.M."/>
            <person name="Zengler K."/>
        </authorList>
    </citation>
    <scope>NUCLEOTIDE SEQUENCE</scope>
</reference>
<dbReference type="InterPro" id="IPR004516">
    <property type="entry name" value="HisRS/HisZ"/>
</dbReference>
<dbReference type="InterPro" id="IPR045864">
    <property type="entry name" value="aa-tRNA-synth_II/BPL/LPL"/>
</dbReference>
<name>A0A0W8E4Y1_9ZZZZ</name>
<dbReference type="EMBL" id="LNQE01001872">
    <property type="protein sequence ID" value="KUG03676.1"/>
    <property type="molecule type" value="Genomic_DNA"/>
</dbReference>
<dbReference type="GO" id="GO:0000105">
    <property type="term" value="P:L-histidine biosynthetic process"/>
    <property type="evidence" value="ECO:0007669"/>
    <property type="project" value="UniProtKB-KW"/>
</dbReference>
<keyword evidence="4" id="KW-0368">Histidine biosynthesis</keyword>
<sequence length="383" mass="43447">MRNRQIPRGLRDLLPEEVKVMRSMEKKAARLFSSYAYEEVMTPTFEFLEVIEAGRGSRREDLFLFMDREGGILSLRPEVTGSIARMASTHLHDADFPRRLYYTANVFRHVQPQLAQYREFRQTGVELLGAAGVWADAEVVNIAVKLLERMGLERFKISINQLPIFNSILDDSGMSAEDRALVRKLVEDKDLVELSCLLEELQIEDDLKDTIAALPVLHGGLDVIHRIPYVEKNRNASTAVEELIKLYDALKIYGVTSNIVVDMGVLRNLDYYTGLVFEGYSADLGYGLLGGGRYDNLLGQFGLTCPATGFALHMDRLALVLKCRDKEQDRYLVGGNNYPAMIEKAEQLREQGFIVEMDMGEHSLAQLEKRIIGQNNWTLVYLD</sequence>
<feature type="domain" description="Aminoacyl-transfer RNA synthetases class-II family profile" evidence="5">
    <location>
        <begin position="1"/>
        <end position="321"/>
    </location>
</feature>
<evidence type="ECO:0000256" key="2">
    <source>
        <dbReference type="ARBA" id="ARBA00022490"/>
    </source>
</evidence>
<keyword evidence="3" id="KW-0028">Amino-acid biosynthesis</keyword>
<dbReference type="InterPro" id="IPR004517">
    <property type="entry name" value="HisZ"/>
</dbReference>
<dbReference type="EC" id="2.4.2.17" evidence="6"/>
<protein>
    <submittedName>
        <fullName evidence="6">Atp phosphoribosyltransferase regulatory subunit</fullName>
        <ecNumber evidence="6">2.4.2.17</ecNumber>
    </submittedName>
</protein>
<dbReference type="NCBIfam" id="TIGR00443">
    <property type="entry name" value="hisZ_biosyn_reg"/>
    <property type="match status" value="1"/>
</dbReference>
<dbReference type="PANTHER" id="PTHR43707">
    <property type="entry name" value="HISTIDYL-TRNA SYNTHETASE"/>
    <property type="match status" value="1"/>
</dbReference>
<dbReference type="CDD" id="cd00773">
    <property type="entry name" value="HisRS-like_core"/>
    <property type="match status" value="1"/>
</dbReference>
<dbReference type="GO" id="GO:0003879">
    <property type="term" value="F:ATP phosphoribosyltransferase activity"/>
    <property type="evidence" value="ECO:0007669"/>
    <property type="project" value="UniProtKB-EC"/>
</dbReference>
<evidence type="ECO:0000256" key="1">
    <source>
        <dbReference type="ARBA" id="ARBA00004496"/>
    </source>
</evidence>
<dbReference type="PANTHER" id="PTHR43707:SF6">
    <property type="entry name" value="ATP PHOSPHORIBOSYLTRANSFERASE REGULATORY SUBUNIT"/>
    <property type="match status" value="1"/>
</dbReference>
<dbReference type="Pfam" id="PF13393">
    <property type="entry name" value="tRNA-synt_His"/>
    <property type="match status" value="1"/>
</dbReference>
<evidence type="ECO:0000259" key="5">
    <source>
        <dbReference type="PROSITE" id="PS50862"/>
    </source>
</evidence>
<dbReference type="SUPFAM" id="SSF55681">
    <property type="entry name" value="Class II aaRS and biotin synthetases"/>
    <property type="match status" value="1"/>
</dbReference>
<dbReference type="InterPro" id="IPR041715">
    <property type="entry name" value="HisRS-like_core"/>
</dbReference>
<dbReference type="GO" id="GO:0004821">
    <property type="term" value="F:histidine-tRNA ligase activity"/>
    <property type="evidence" value="ECO:0007669"/>
    <property type="project" value="TreeGrafter"/>
</dbReference>
<evidence type="ECO:0000313" key="6">
    <source>
        <dbReference type="EMBL" id="KUG03676.1"/>
    </source>
</evidence>
<comment type="caution">
    <text evidence="6">The sequence shown here is derived from an EMBL/GenBank/DDBJ whole genome shotgun (WGS) entry which is preliminary data.</text>
</comment>
<keyword evidence="2" id="KW-0963">Cytoplasm</keyword>
<proteinExistence type="inferred from homology"/>
<organism evidence="6">
    <name type="scientific">hydrocarbon metagenome</name>
    <dbReference type="NCBI Taxonomy" id="938273"/>
    <lineage>
        <taxon>unclassified sequences</taxon>
        <taxon>metagenomes</taxon>
        <taxon>ecological metagenomes</taxon>
    </lineage>
</organism>
<evidence type="ECO:0000256" key="3">
    <source>
        <dbReference type="ARBA" id="ARBA00022605"/>
    </source>
</evidence>
<dbReference type="GO" id="GO:0005737">
    <property type="term" value="C:cytoplasm"/>
    <property type="evidence" value="ECO:0007669"/>
    <property type="project" value="UniProtKB-SubCell"/>
</dbReference>
<dbReference type="PIRSF" id="PIRSF001549">
    <property type="entry name" value="His-tRNA_synth"/>
    <property type="match status" value="1"/>
</dbReference>
<dbReference type="HAMAP" id="MF_00125">
    <property type="entry name" value="HisZ"/>
    <property type="match status" value="1"/>
</dbReference>
<keyword evidence="6" id="KW-0808">Transferase</keyword>
<dbReference type="GO" id="GO:0006427">
    <property type="term" value="P:histidyl-tRNA aminoacylation"/>
    <property type="evidence" value="ECO:0007669"/>
    <property type="project" value="TreeGrafter"/>
</dbReference>
<gene>
    <name evidence="6" type="ORF">ASZ90_018921</name>
</gene>